<reference evidence="1" key="1">
    <citation type="submission" date="2018-12" db="EMBL/GenBank/DDBJ databases">
        <authorList>
            <person name="Will S."/>
            <person name="Neumann-Schaal M."/>
            <person name="Henke P."/>
        </authorList>
    </citation>
    <scope>NUCLEOTIDE SEQUENCE</scope>
    <source>
        <strain evidence="1">PCC 7102</strain>
    </source>
</reference>
<gene>
    <name evidence="1" type="ORF">DSM106972_066990</name>
</gene>
<evidence type="ECO:0000313" key="2">
    <source>
        <dbReference type="Proteomes" id="UP000271624"/>
    </source>
</evidence>
<comment type="caution">
    <text evidence="1">The sequence shown here is derived from an EMBL/GenBank/DDBJ whole genome shotgun (WGS) entry which is preliminary data.</text>
</comment>
<accession>A0A433V671</accession>
<protein>
    <submittedName>
        <fullName evidence="1">Uncharacterized protein</fullName>
    </submittedName>
</protein>
<reference evidence="1" key="2">
    <citation type="journal article" date="2019" name="Genome Biol. Evol.">
        <title>Day and night: Metabolic profiles and evolutionary relationships of six axenic non-marine cyanobacteria.</title>
        <authorList>
            <person name="Will S.E."/>
            <person name="Henke P."/>
            <person name="Boedeker C."/>
            <person name="Huang S."/>
            <person name="Brinkmann H."/>
            <person name="Rohde M."/>
            <person name="Jarek M."/>
            <person name="Friedl T."/>
            <person name="Seufert S."/>
            <person name="Schumacher M."/>
            <person name="Overmann J."/>
            <person name="Neumann-Schaal M."/>
            <person name="Petersen J."/>
        </authorList>
    </citation>
    <scope>NUCLEOTIDE SEQUENCE [LARGE SCALE GENOMIC DNA]</scope>
    <source>
        <strain evidence="1">PCC 7102</strain>
    </source>
</reference>
<dbReference type="AlphaFoldDB" id="A0A433V671"/>
<name>A0A433V671_9CYAN</name>
<organism evidence="1 2">
    <name type="scientific">Dulcicalothrix desertica PCC 7102</name>
    <dbReference type="NCBI Taxonomy" id="232991"/>
    <lineage>
        <taxon>Bacteria</taxon>
        <taxon>Bacillati</taxon>
        <taxon>Cyanobacteriota</taxon>
        <taxon>Cyanophyceae</taxon>
        <taxon>Nostocales</taxon>
        <taxon>Calotrichaceae</taxon>
        <taxon>Dulcicalothrix</taxon>
    </lineage>
</organism>
<evidence type="ECO:0000313" key="1">
    <source>
        <dbReference type="EMBL" id="RUT01602.1"/>
    </source>
</evidence>
<dbReference type="Proteomes" id="UP000271624">
    <property type="component" value="Unassembled WGS sequence"/>
</dbReference>
<dbReference type="EMBL" id="RSCL01000019">
    <property type="protein sequence ID" value="RUT01602.1"/>
    <property type="molecule type" value="Genomic_DNA"/>
</dbReference>
<proteinExistence type="predicted"/>
<keyword evidence="2" id="KW-1185">Reference proteome</keyword>
<sequence length="242" mass="26989">MVDSDQILGSQEDVFIFVKSACEKLNCSLIDKKKGKWLLPSIPAFLQSSLGEKPLLLTFVHPAPEGIEYIGRNHPLVEALARHILEDALVNQDNPIAARCGYTVTDAVEKRTTLLLVRLRHLLRSTKNQTLLAEECAVIGFTGAPSQPKWLEPEIANELLKQAEAVSNTPKELKQEEISELLEDIKVLEGDLEDFAALRSQTLSQSHRRVRTITKEGAIQVKPQLPMDILGIFILQPGKRKT</sequence>